<gene>
    <name evidence="2" type="ORF">STAFG_1033</name>
</gene>
<organism evidence="2 3">
    <name type="scientific">Streptomyces afghaniensis 772</name>
    <dbReference type="NCBI Taxonomy" id="1283301"/>
    <lineage>
        <taxon>Bacteria</taxon>
        <taxon>Bacillati</taxon>
        <taxon>Actinomycetota</taxon>
        <taxon>Actinomycetes</taxon>
        <taxon>Kitasatosporales</taxon>
        <taxon>Streptomycetaceae</taxon>
        <taxon>Streptomyces</taxon>
    </lineage>
</organism>
<evidence type="ECO:0000313" key="3">
    <source>
        <dbReference type="Proteomes" id="UP000015001"/>
    </source>
</evidence>
<dbReference type="EMBL" id="AOPY01001291">
    <property type="protein sequence ID" value="EPJ41890.1"/>
    <property type="molecule type" value="Genomic_DNA"/>
</dbReference>
<feature type="region of interest" description="Disordered" evidence="1">
    <location>
        <begin position="1"/>
        <end position="37"/>
    </location>
</feature>
<evidence type="ECO:0000256" key="1">
    <source>
        <dbReference type="SAM" id="MobiDB-lite"/>
    </source>
</evidence>
<dbReference type="HOGENOM" id="CLU_401646_0_0_11"/>
<proteinExistence type="predicted"/>
<evidence type="ECO:0000313" key="2">
    <source>
        <dbReference type="EMBL" id="EPJ41890.1"/>
    </source>
</evidence>
<dbReference type="AlphaFoldDB" id="S4N091"/>
<dbReference type="Proteomes" id="UP000015001">
    <property type="component" value="Unassembled WGS sequence"/>
</dbReference>
<accession>S4N091</accession>
<dbReference type="PATRIC" id="fig|1283301.3.peg.1015"/>
<sequence length="685" mass="71779">MPLGQPADHEQTHAAGDGDVHRRGRGEPLVDRGEVLRRQTDTGVVDLDQHPAVGQGVTGDLDLGLRRGERGRVLQQLGEQVHEVVDDPAGHFGGRHGGQLDALVLLHLGRGGAEHVDQRDRAGPAAAGLLTREDEEVLTVTAHARGEVVELEQRGQLVRVGLAGLQLGDQRQLALDQTLGAAREVGEHRVDVAPQQSLLGGEADRLAVHVVEGRGHPADLVPGVHTDRLHGRVDVLRVGLGQLLDELGQTVGGDLGRGLLQAAQRADHGAGHDEGADQRHTEHDEDQRTGDDRVALGGAAQLAGLLFHLLEQRVLDVLHLLDLGGAVVQPVAVGPLVLLGESARGDQGTTRVGVGGLDRGVAAVLDGLEQLGGGVLAVDALEAADLGVLALQGRLGVEPVVRRELAGGGVARGQRRREGRALDRGVLLGGGERRQSAGALDHVRVAGRLGHVLGEVDQVLDQTVVRLDRLRGVALGGVGALADLLQVAELAGELDEVLADALEVAVLAGAVDLLGTVEEVLHRPVGLLAKTLDGEVGRLAAVRERAGRLVALLLEGGGQLGGLLGHVRQQLHVVELLDVVHGLVDTQRAQRGGRDHREREQRHQTGGDAPVAQGYSRTGACRTRRRLQGRSRARGPRGGRRAGAPASVTGRALVLGVLGRGTSVGPAVRLRLRRSAAIPLETSLH</sequence>
<feature type="compositionally biased region" description="Basic residues" evidence="1">
    <location>
        <begin position="622"/>
        <end position="640"/>
    </location>
</feature>
<keyword evidence="3" id="KW-1185">Reference proteome</keyword>
<feature type="region of interest" description="Disordered" evidence="1">
    <location>
        <begin position="262"/>
        <end position="289"/>
    </location>
</feature>
<name>S4N091_9ACTN</name>
<feature type="compositionally biased region" description="Basic and acidic residues" evidence="1">
    <location>
        <begin position="265"/>
        <end position="289"/>
    </location>
</feature>
<protein>
    <submittedName>
        <fullName evidence="2">Uncharacterized protein</fullName>
    </submittedName>
</protein>
<feature type="compositionally biased region" description="Basic and acidic residues" evidence="1">
    <location>
        <begin position="7"/>
        <end position="37"/>
    </location>
</feature>
<feature type="region of interest" description="Disordered" evidence="1">
    <location>
        <begin position="587"/>
        <end position="646"/>
    </location>
</feature>
<reference evidence="2 3" key="1">
    <citation type="submission" date="2013-02" db="EMBL/GenBank/DDBJ databases">
        <title>Draft Genome Sequence of Streptomyces afghaniensis, Which Produces Compounds of the Julimycin B-Complex.</title>
        <authorList>
            <person name="Gruening B.A."/>
            <person name="Praeg A."/>
            <person name="Erxleben A."/>
            <person name="Guenther S."/>
            <person name="Fiedler H.-P."/>
            <person name="Goodfellow M."/>
            <person name="Mueller M."/>
        </authorList>
    </citation>
    <scope>NUCLEOTIDE SEQUENCE [LARGE SCALE GENOMIC DNA]</scope>
    <source>
        <strain evidence="2 3">772</strain>
    </source>
</reference>
<feature type="compositionally biased region" description="Basic and acidic residues" evidence="1">
    <location>
        <begin position="592"/>
        <end position="605"/>
    </location>
</feature>
<comment type="caution">
    <text evidence="2">The sequence shown here is derived from an EMBL/GenBank/DDBJ whole genome shotgun (WGS) entry which is preliminary data.</text>
</comment>